<evidence type="ECO:0000313" key="3">
    <source>
        <dbReference type="Proteomes" id="UP000239494"/>
    </source>
</evidence>
<dbReference type="InterPro" id="IPR001695">
    <property type="entry name" value="Lysyl_oxidase"/>
</dbReference>
<organism evidence="2 3">
    <name type="scientific">Umezawaea tangerina</name>
    <dbReference type="NCBI Taxonomy" id="84725"/>
    <lineage>
        <taxon>Bacteria</taxon>
        <taxon>Bacillati</taxon>
        <taxon>Actinomycetota</taxon>
        <taxon>Actinomycetes</taxon>
        <taxon>Pseudonocardiales</taxon>
        <taxon>Pseudonocardiaceae</taxon>
        <taxon>Umezawaea</taxon>
    </lineage>
</organism>
<feature type="chain" id="PRO_5039034633" evidence="1">
    <location>
        <begin position="21"/>
        <end position="309"/>
    </location>
</feature>
<dbReference type="RefSeq" id="WP_106190982.1">
    <property type="nucleotide sequence ID" value="NZ_PVTF01000009.1"/>
</dbReference>
<accession>A0A2T0SX82</accession>
<comment type="caution">
    <text evidence="2">The sequence shown here is derived from an EMBL/GenBank/DDBJ whole genome shotgun (WGS) entry which is preliminary data.</text>
</comment>
<keyword evidence="3" id="KW-1185">Reference proteome</keyword>
<dbReference type="GO" id="GO:0005507">
    <property type="term" value="F:copper ion binding"/>
    <property type="evidence" value="ECO:0007669"/>
    <property type="project" value="InterPro"/>
</dbReference>
<proteinExistence type="predicted"/>
<dbReference type="OrthoDB" id="914406at2"/>
<dbReference type="EMBL" id="PVTF01000009">
    <property type="protein sequence ID" value="PRY38000.1"/>
    <property type="molecule type" value="Genomic_DNA"/>
</dbReference>
<keyword evidence="1" id="KW-0732">Signal</keyword>
<feature type="signal peptide" evidence="1">
    <location>
        <begin position="1"/>
        <end position="20"/>
    </location>
</feature>
<dbReference type="Pfam" id="PF01186">
    <property type="entry name" value="Lysyl_oxidase"/>
    <property type="match status" value="1"/>
</dbReference>
<name>A0A2T0SX82_9PSEU</name>
<protein>
    <submittedName>
        <fullName evidence="2">Lysyl oxidase</fullName>
    </submittedName>
</protein>
<dbReference type="Proteomes" id="UP000239494">
    <property type="component" value="Unassembled WGS sequence"/>
</dbReference>
<evidence type="ECO:0000256" key="1">
    <source>
        <dbReference type="SAM" id="SignalP"/>
    </source>
</evidence>
<sequence>MLRKYGALAGVVMAAAFAVAAPRAGAEASPMLPDLRQGPVGCLGGYGGNPVRCEDWDVCMVADPAAPRGECLRSGPAKAVRIRFTSSVDNIGDGPLLLFGRRESADEPTMRVRQAFQSGVDGPIPDGYATAQRATTAFAYYEPAQSHEHWHLMGFERFQLRTPAGDELATDRKNGFCLGDRYATHDVGRLPYTPQDGTAAGRVADLLDGNMCGHHAPEALDVVEGVSVGSGDDYQYKVDFQWLDITHVPSGVYDLVHTANPDRTLLEKDYGNNSSSVSISIKWIDEVGPLAVPPRVQLLRSCPGRARCS</sequence>
<gene>
    <name evidence="2" type="ORF">CLV43_109220</name>
</gene>
<reference evidence="2 3" key="1">
    <citation type="submission" date="2018-03" db="EMBL/GenBank/DDBJ databases">
        <title>Genomic Encyclopedia of Archaeal and Bacterial Type Strains, Phase II (KMG-II): from individual species to whole genera.</title>
        <authorList>
            <person name="Goeker M."/>
        </authorList>
    </citation>
    <scope>NUCLEOTIDE SEQUENCE [LARGE SCALE GENOMIC DNA]</scope>
    <source>
        <strain evidence="2 3">DSM 44720</strain>
    </source>
</reference>
<dbReference type="AlphaFoldDB" id="A0A2T0SX82"/>
<dbReference type="GO" id="GO:0016641">
    <property type="term" value="F:oxidoreductase activity, acting on the CH-NH2 group of donors, oxygen as acceptor"/>
    <property type="evidence" value="ECO:0007669"/>
    <property type="project" value="InterPro"/>
</dbReference>
<evidence type="ECO:0000313" key="2">
    <source>
        <dbReference type="EMBL" id="PRY38000.1"/>
    </source>
</evidence>